<reference evidence="1" key="1">
    <citation type="journal article" date="2020" name="mSystems">
        <title>Genome- and Community-Level Interaction Insights into Carbon Utilization and Element Cycling Functions of Hydrothermarchaeota in Hydrothermal Sediment.</title>
        <authorList>
            <person name="Zhou Z."/>
            <person name="Liu Y."/>
            <person name="Xu W."/>
            <person name="Pan J."/>
            <person name="Luo Z.H."/>
            <person name="Li M."/>
        </authorList>
    </citation>
    <scope>NUCLEOTIDE SEQUENCE [LARGE SCALE GENOMIC DNA]</scope>
    <source>
        <strain evidence="1">SpSt-1179</strain>
    </source>
</reference>
<comment type="caution">
    <text evidence="1">The sequence shown here is derived from an EMBL/GenBank/DDBJ whole genome shotgun (WGS) entry which is preliminary data.</text>
</comment>
<dbReference type="Proteomes" id="UP000886198">
    <property type="component" value="Unassembled WGS sequence"/>
</dbReference>
<dbReference type="AlphaFoldDB" id="A0A7C1H4R9"/>
<name>A0A7C1H4R9_9BACT</name>
<protein>
    <submittedName>
        <fullName evidence="1">Uncharacterized protein</fullName>
    </submittedName>
</protein>
<dbReference type="EMBL" id="DSBT01000307">
    <property type="protein sequence ID" value="HDP78485.1"/>
    <property type="molecule type" value="Genomic_DNA"/>
</dbReference>
<sequence length="86" mass="10143">MLEATWKVASDICPDETKDDNQRDAFTIVVWKSLPLESILRELDITDDEFLAPEDYEYKDKVYFKLSYSFRERLICLSLHLAEYGS</sequence>
<gene>
    <name evidence="1" type="ORF">ENN47_09955</name>
</gene>
<accession>A0A7C1H4R9</accession>
<evidence type="ECO:0000313" key="1">
    <source>
        <dbReference type="EMBL" id="HDP78485.1"/>
    </source>
</evidence>
<organism evidence="1">
    <name type="scientific">Mesotoga infera</name>
    <dbReference type="NCBI Taxonomy" id="1236046"/>
    <lineage>
        <taxon>Bacteria</taxon>
        <taxon>Thermotogati</taxon>
        <taxon>Thermotogota</taxon>
        <taxon>Thermotogae</taxon>
        <taxon>Kosmotogales</taxon>
        <taxon>Kosmotogaceae</taxon>
        <taxon>Mesotoga</taxon>
    </lineage>
</organism>
<proteinExistence type="predicted"/>